<evidence type="ECO:0000313" key="3">
    <source>
        <dbReference type="Proteomes" id="UP000619265"/>
    </source>
</evidence>
<name>A0A834CXL1_JUGRE</name>
<proteinExistence type="predicted"/>
<evidence type="ECO:0008006" key="4">
    <source>
        <dbReference type="Google" id="ProtNLM"/>
    </source>
</evidence>
<accession>A0A834CXL1</accession>
<sequence>MTVEAWGPTPLRPAMNGRLLLLIIPLRFAFVNGTPPVSGKISLLGLEKGRPLIWVSVMIPVTTLADGCVPPKMSCMKKVNVGVSDPAGFATMAPDVAVTGAVGTTAAVVVGPATGAIPIIGVDVVSGSSGSGCGATSISGTSDSGSGGSMSSAIGVAGTWSLGSVVVGPTCGVTFGTVVVAGLANWGGSGRTGGIGSTSSRTLAELAHPKVMSRSKRQMLALNVAVVGRESFT</sequence>
<dbReference type="EMBL" id="LIHL02000007">
    <property type="protein sequence ID" value="KAF5467226.1"/>
    <property type="molecule type" value="Genomic_DNA"/>
</dbReference>
<comment type="caution">
    <text evidence="2">The sequence shown here is derived from an EMBL/GenBank/DDBJ whole genome shotgun (WGS) entry which is preliminary data.</text>
</comment>
<protein>
    <recommendedName>
        <fullName evidence="4">Secreted protein</fullName>
    </recommendedName>
</protein>
<feature type="signal peptide" evidence="1">
    <location>
        <begin position="1"/>
        <end position="33"/>
    </location>
</feature>
<evidence type="ECO:0000313" key="2">
    <source>
        <dbReference type="EMBL" id="KAF5467226.1"/>
    </source>
</evidence>
<reference evidence="2" key="2">
    <citation type="submission" date="2020-03" db="EMBL/GenBank/DDBJ databases">
        <title>Walnut 2.0.</title>
        <authorList>
            <person name="Marrano A."/>
            <person name="Britton M."/>
            <person name="Zimin A.V."/>
            <person name="Zaini P.A."/>
            <person name="Workman R."/>
            <person name="Puiu D."/>
            <person name="Bianco L."/>
            <person name="Allen B.J."/>
            <person name="Troggio M."/>
            <person name="Leslie C.A."/>
            <person name="Timp W."/>
            <person name="Dendekar A."/>
            <person name="Salzberg S.L."/>
            <person name="Neale D.B."/>
        </authorList>
    </citation>
    <scope>NUCLEOTIDE SEQUENCE</scope>
    <source>
        <tissue evidence="2">Leaves</tissue>
    </source>
</reference>
<dbReference type="AlphaFoldDB" id="A0A834CXL1"/>
<dbReference type="Proteomes" id="UP000619265">
    <property type="component" value="Unassembled WGS sequence"/>
</dbReference>
<reference evidence="2" key="1">
    <citation type="submission" date="2015-10" db="EMBL/GenBank/DDBJ databases">
        <authorList>
            <person name="Martinez-Garcia P.J."/>
            <person name="Crepeau M.W."/>
            <person name="Puiu D."/>
            <person name="Gonzalez-Ibeas D."/>
            <person name="Whalen J."/>
            <person name="Stevens K."/>
            <person name="Paul R."/>
            <person name="Butterfield T."/>
            <person name="Britton M."/>
            <person name="Reagan R."/>
            <person name="Chakraborty S."/>
            <person name="Walawage S.L."/>
            <person name="Vasquez-Gross H.A."/>
            <person name="Cardeno C."/>
            <person name="Famula R."/>
            <person name="Pratt K."/>
            <person name="Kuruganti S."/>
            <person name="Aradhya M.K."/>
            <person name="Leslie C.A."/>
            <person name="Dandekar A.M."/>
            <person name="Salzberg S.L."/>
            <person name="Wegrzyn J.L."/>
            <person name="Langley C.H."/>
            <person name="Neale D.B."/>
        </authorList>
    </citation>
    <scope>NUCLEOTIDE SEQUENCE</scope>
    <source>
        <tissue evidence="2">Leaves</tissue>
    </source>
</reference>
<feature type="non-terminal residue" evidence="2">
    <location>
        <position position="233"/>
    </location>
</feature>
<keyword evidence="1" id="KW-0732">Signal</keyword>
<dbReference type="Gramene" id="Jr07_35880_p2">
    <property type="protein sequence ID" value="cds.Jr07_35880_p2"/>
    <property type="gene ID" value="Jr07_35880"/>
</dbReference>
<feature type="chain" id="PRO_5032932339" description="Secreted protein" evidence="1">
    <location>
        <begin position="34"/>
        <end position="233"/>
    </location>
</feature>
<evidence type="ECO:0000256" key="1">
    <source>
        <dbReference type="SAM" id="SignalP"/>
    </source>
</evidence>
<gene>
    <name evidence="2" type="ORF">F2P56_017074</name>
</gene>
<organism evidence="2 3">
    <name type="scientific">Juglans regia</name>
    <name type="common">English walnut</name>
    <dbReference type="NCBI Taxonomy" id="51240"/>
    <lineage>
        <taxon>Eukaryota</taxon>
        <taxon>Viridiplantae</taxon>
        <taxon>Streptophyta</taxon>
        <taxon>Embryophyta</taxon>
        <taxon>Tracheophyta</taxon>
        <taxon>Spermatophyta</taxon>
        <taxon>Magnoliopsida</taxon>
        <taxon>eudicotyledons</taxon>
        <taxon>Gunneridae</taxon>
        <taxon>Pentapetalae</taxon>
        <taxon>rosids</taxon>
        <taxon>fabids</taxon>
        <taxon>Fagales</taxon>
        <taxon>Juglandaceae</taxon>
        <taxon>Juglans</taxon>
    </lineage>
</organism>